<feature type="transmembrane region" description="Helical" evidence="13">
    <location>
        <begin position="119"/>
        <end position="142"/>
    </location>
</feature>
<dbReference type="AlphaFoldDB" id="V5WE92"/>
<dbReference type="InterPro" id="IPR044537">
    <property type="entry name" value="Rip2-like"/>
</dbReference>
<evidence type="ECO:0000256" key="8">
    <source>
        <dbReference type="ARBA" id="ARBA00022801"/>
    </source>
</evidence>
<keyword evidence="8" id="KW-0378">Hydrolase</keyword>
<dbReference type="GO" id="GO:0046872">
    <property type="term" value="F:metal ion binding"/>
    <property type="evidence" value="ECO:0007669"/>
    <property type="project" value="UniProtKB-KW"/>
</dbReference>
<evidence type="ECO:0000256" key="3">
    <source>
        <dbReference type="ARBA" id="ARBA00007931"/>
    </source>
</evidence>
<evidence type="ECO:0000313" key="15">
    <source>
        <dbReference type="EMBL" id="AHC14118.1"/>
    </source>
</evidence>
<accession>V5WE92</accession>
<dbReference type="GO" id="GO:0008237">
    <property type="term" value="F:metallopeptidase activity"/>
    <property type="evidence" value="ECO:0007669"/>
    <property type="project" value="UniProtKB-KW"/>
</dbReference>
<feature type="transmembrane region" description="Helical" evidence="13">
    <location>
        <begin position="85"/>
        <end position="107"/>
    </location>
</feature>
<feature type="transmembrane region" description="Helical" evidence="13">
    <location>
        <begin position="12"/>
        <end position="34"/>
    </location>
</feature>
<dbReference type="PANTHER" id="PTHR35864:SF1">
    <property type="entry name" value="ZINC METALLOPROTEASE YWHC-RELATED"/>
    <property type="match status" value="1"/>
</dbReference>
<dbReference type="CDD" id="cd06158">
    <property type="entry name" value="S2P-M50_like_1"/>
    <property type="match status" value="1"/>
</dbReference>
<comment type="similarity">
    <text evidence="3">Belongs to the peptidase M50B family.</text>
</comment>
<dbReference type="STRING" id="1307761.L21SP2_0691"/>
<evidence type="ECO:0000256" key="13">
    <source>
        <dbReference type="SAM" id="Phobius"/>
    </source>
</evidence>
<keyword evidence="11" id="KW-0482">Metalloprotease</keyword>
<sequence length="197" mass="21762">MIFNLREAWVVLPGFIVGLTVHEFAHAFSASLLGDRYAQSKGRLTLNPLAHLSPLGTILILFLGFGYARPVPVNIYNFRNPRRDFLITSLAGPFSNIVLMFMFIAAFRLLPINNETTAMVVFLAAYANGILALINLLPIPPLDGSRIWPFLFPGVKLSGGKLSWIWIILLLLAIRLDVLNGMFETVLNVVSRLAGLG</sequence>
<keyword evidence="12 13" id="KW-0472">Membrane</keyword>
<dbReference type="GO" id="GO:0006508">
    <property type="term" value="P:proteolysis"/>
    <property type="evidence" value="ECO:0007669"/>
    <property type="project" value="UniProtKB-KW"/>
</dbReference>
<gene>
    <name evidence="15" type="ORF">L21SP2_0691</name>
</gene>
<dbReference type="eggNOG" id="COG1994">
    <property type="taxonomic scope" value="Bacteria"/>
</dbReference>
<reference evidence="15 16" key="1">
    <citation type="journal article" date="2015" name="Stand. Genomic Sci.">
        <title>Complete genome sequence and description of Salinispira pacifica gen. nov., sp. nov., a novel spirochaete isolated form a hypersaline microbial mat.</title>
        <authorList>
            <person name="Ben Hania W."/>
            <person name="Joseph M."/>
            <person name="Schumann P."/>
            <person name="Bunk B."/>
            <person name="Fiebig A."/>
            <person name="Sproer C."/>
            <person name="Klenk H.P."/>
            <person name="Fardeau M.L."/>
            <person name="Spring S."/>
        </authorList>
    </citation>
    <scope>NUCLEOTIDE SEQUENCE [LARGE SCALE GENOMIC DNA]</scope>
    <source>
        <strain evidence="15 16">L21-RPul-D2</strain>
    </source>
</reference>
<proteinExistence type="inferred from homology"/>
<evidence type="ECO:0000256" key="2">
    <source>
        <dbReference type="ARBA" id="ARBA00004651"/>
    </source>
</evidence>
<dbReference type="EMBL" id="CP006939">
    <property type="protein sequence ID" value="AHC14118.1"/>
    <property type="molecule type" value="Genomic_DNA"/>
</dbReference>
<dbReference type="KEGG" id="slr:L21SP2_0691"/>
<dbReference type="GO" id="GO:0005886">
    <property type="term" value="C:plasma membrane"/>
    <property type="evidence" value="ECO:0007669"/>
    <property type="project" value="UniProtKB-SubCell"/>
</dbReference>
<evidence type="ECO:0000256" key="1">
    <source>
        <dbReference type="ARBA" id="ARBA00001947"/>
    </source>
</evidence>
<comment type="cofactor">
    <cofactor evidence="1">
        <name>Zn(2+)</name>
        <dbReference type="ChEBI" id="CHEBI:29105"/>
    </cofactor>
</comment>
<evidence type="ECO:0000256" key="12">
    <source>
        <dbReference type="ARBA" id="ARBA00023136"/>
    </source>
</evidence>
<organism evidence="15 16">
    <name type="scientific">Salinispira pacifica</name>
    <dbReference type="NCBI Taxonomy" id="1307761"/>
    <lineage>
        <taxon>Bacteria</taxon>
        <taxon>Pseudomonadati</taxon>
        <taxon>Spirochaetota</taxon>
        <taxon>Spirochaetia</taxon>
        <taxon>Spirochaetales</taxon>
        <taxon>Spirochaetaceae</taxon>
        <taxon>Salinispira</taxon>
    </lineage>
</organism>
<keyword evidence="6 13" id="KW-0812">Transmembrane</keyword>
<evidence type="ECO:0000256" key="5">
    <source>
        <dbReference type="ARBA" id="ARBA00022670"/>
    </source>
</evidence>
<dbReference type="InterPro" id="IPR008915">
    <property type="entry name" value="Peptidase_M50"/>
</dbReference>
<dbReference type="Pfam" id="PF02163">
    <property type="entry name" value="Peptidase_M50"/>
    <property type="match status" value="1"/>
</dbReference>
<keyword evidence="5" id="KW-0645">Protease</keyword>
<evidence type="ECO:0000256" key="10">
    <source>
        <dbReference type="ARBA" id="ARBA00022989"/>
    </source>
</evidence>
<comment type="subcellular location">
    <subcellularLocation>
        <location evidence="2">Cell membrane</location>
        <topology evidence="2">Multi-pass membrane protein</topology>
    </subcellularLocation>
</comment>
<feature type="transmembrane region" description="Helical" evidence="13">
    <location>
        <begin position="162"/>
        <end position="183"/>
    </location>
</feature>
<feature type="domain" description="Peptidase M50" evidence="14">
    <location>
        <begin position="117"/>
        <end position="155"/>
    </location>
</feature>
<keyword evidence="7" id="KW-0479">Metal-binding</keyword>
<evidence type="ECO:0000256" key="7">
    <source>
        <dbReference type="ARBA" id="ARBA00022723"/>
    </source>
</evidence>
<keyword evidence="16" id="KW-1185">Reference proteome</keyword>
<dbReference type="Proteomes" id="UP000018680">
    <property type="component" value="Chromosome"/>
</dbReference>
<keyword evidence="10 13" id="KW-1133">Transmembrane helix</keyword>
<feature type="transmembrane region" description="Helical" evidence="13">
    <location>
        <begin position="46"/>
        <end position="65"/>
    </location>
</feature>
<protein>
    <submittedName>
        <fullName evidence="15">Membrane protein, putative</fullName>
    </submittedName>
</protein>
<name>V5WE92_9SPIO</name>
<evidence type="ECO:0000256" key="11">
    <source>
        <dbReference type="ARBA" id="ARBA00023049"/>
    </source>
</evidence>
<dbReference type="InterPro" id="IPR052348">
    <property type="entry name" value="Metallopeptidase_M50B"/>
</dbReference>
<keyword evidence="4" id="KW-1003">Cell membrane</keyword>
<keyword evidence="9" id="KW-0862">Zinc</keyword>
<evidence type="ECO:0000256" key="6">
    <source>
        <dbReference type="ARBA" id="ARBA00022692"/>
    </source>
</evidence>
<evidence type="ECO:0000256" key="4">
    <source>
        <dbReference type="ARBA" id="ARBA00022475"/>
    </source>
</evidence>
<dbReference type="HOGENOM" id="CLU_086979_1_0_12"/>
<dbReference type="RefSeq" id="WP_024267049.1">
    <property type="nucleotide sequence ID" value="NC_023035.1"/>
</dbReference>
<evidence type="ECO:0000259" key="14">
    <source>
        <dbReference type="Pfam" id="PF02163"/>
    </source>
</evidence>
<dbReference type="PANTHER" id="PTHR35864">
    <property type="entry name" value="ZINC METALLOPROTEASE MJ0611-RELATED"/>
    <property type="match status" value="1"/>
</dbReference>
<evidence type="ECO:0000256" key="9">
    <source>
        <dbReference type="ARBA" id="ARBA00022833"/>
    </source>
</evidence>
<evidence type="ECO:0000313" key="16">
    <source>
        <dbReference type="Proteomes" id="UP000018680"/>
    </source>
</evidence>